<reference evidence="5 6" key="1">
    <citation type="journal article" date="2023" name="G3 (Bethesda)">
        <title>A chromosome-length genome assembly and annotation of blackberry (Rubus argutus, cv. 'Hillquist').</title>
        <authorList>
            <person name="Bruna T."/>
            <person name="Aryal R."/>
            <person name="Dudchenko O."/>
            <person name="Sargent D.J."/>
            <person name="Mead D."/>
            <person name="Buti M."/>
            <person name="Cavallini A."/>
            <person name="Hytonen T."/>
            <person name="Andres J."/>
            <person name="Pham M."/>
            <person name="Weisz D."/>
            <person name="Mascagni F."/>
            <person name="Usai G."/>
            <person name="Natali L."/>
            <person name="Bassil N."/>
            <person name="Fernandez G.E."/>
            <person name="Lomsadze A."/>
            <person name="Armour M."/>
            <person name="Olukolu B."/>
            <person name="Poorten T."/>
            <person name="Britton C."/>
            <person name="Davik J."/>
            <person name="Ashrafi H."/>
            <person name="Aiden E.L."/>
            <person name="Borodovsky M."/>
            <person name="Worthington M."/>
        </authorList>
    </citation>
    <scope>NUCLEOTIDE SEQUENCE [LARGE SCALE GENOMIC DNA]</scope>
    <source>
        <strain evidence="5">PI 553951</strain>
    </source>
</reference>
<dbReference type="Pfam" id="PF04784">
    <property type="entry name" value="DUF547"/>
    <property type="match status" value="1"/>
</dbReference>
<feature type="compositionally biased region" description="Polar residues" evidence="2">
    <location>
        <begin position="179"/>
        <end position="200"/>
    </location>
</feature>
<feature type="domain" description="Ternary complex factor MIP1 leucine-zipper" evidence="4">
    <location>
        <begin position="46"/>
        <end position="127"/>
    </location>
</feature>
<keyword evidence="1" id="KW-0175">Coiled coil</keyword>
<sequence length="562" mass="63617">MNTRVRTKLQSMKAPTKKNEKDIKVDMQGSKLRNTSKAISLGRASRRERKLALQQDVDKLQRKLRHEENVHRALQRAFTRPLGALPRLPPYLPPYTLELLAEVAVLEEEVVRLEEQVVNFRKDLYQEAVNISTSKRSLETSADSCPTKYPKFQGQRKDNSPNTAAKQLPSPSDDKQGKENQSCNGSMKNKKSSIQNNAQVRTPMKRPPIDPKTAQKRLDSPKLQLEVRVTEQESAEVKLPSIPEKKLSGDASPNQISENILKCLSSILMRMSSAKGTAENMPSFSTLGIQESNERPEFWDPYGICSEFGKRDIGPYKQLYAVEARAINSNRTASSLFLLRRLKLLLGKLASVNLKSLSHQEKLAFWINIYNSCMMNAFLEHGIPERPEIIVALMQKATINVGGHLLNAITIEHFILRLPYHSKYTFSKGAKNDEKTARSIFALELSEPLVTFALSCGSWSSPAVRVYTASQVENELEVAKREYLQAAVRISSSTFAIPKLLDWYLPDFAKDLESLLDWICLQLPSELGKEAIKFLEGAKNEPHSQFVQIMPYEFSFRYLLCT</sequence>
<dbReference type="PANTHER" id="PTHR46248">
    <property type="entry name" value="EXPRESSED PROTEIN"/>
    <property type="match status" value="1"/>
</dbReference>
<feature type="region of interest" description="Disordered" evidence="2">
    <location>
        <begin position="135"/>
        <end position="224"/>
    </location>
</feature>
<proteinExistence type="predicted"/>
<name>A0AAW1YDE7_RUBAR</name>
<evidence type="ECO:0000313" key="6">
    <source>
        <dbReference type="Proteomes" id="UP001457282"/>
    </source>
</evidence>
<dbReference type="Pfam" id="PF14389">
    <property type="entry name" value="Lzipper-MIP1"/>
    <property type="match status" value="1"/>
</dbReference>
<feature type="region of interest" description="Disordered" evidence="2">
    <location>
        <begin position="1"/>
        <end position="21"/>
    </location>
</feature>
<gene>
    <name evidence="5" type="ORF">M0R45_012028</name>
</gene>
<protein>
    <submittedName>
        <fullName evidence="5">Uncharacterized protein</fullName>
    </submittedName>
</protein>
<feature type="coiled-coil region" evidence="1">
    <location>
        <begin position="43"/>
        <end position="123"/>
    </location>
</feature>
<evidence type="ECO:0000259" key="4">
    <source>
        <dbReference type="Pfam" id="PF14389"/>
    </source>
</evidence>
<evidence type="ECO:0000256" key="1">
    <source>
        <dbReference type="SAM" id="Coils"/>
    </source>
</evidence>
<evidence type="ECO:0000259" key="3">
    <source>
        <dbReference type="Pfam" id="PF04784"/>
    </source>
</evidence>
<dbReference type="InterPro" id="IPR025757">
    <property type="entry name" value="MIP1_Leuzipper"/>
</dbReference>
<evidence type="ECO:0000256" key="2">
    <source>
        <dbReference type="SAM" id="MobiDB-lite"/>
    </source>
</evidence>
<comment type="caution">
    <text evidence="5">The sequence shown here is derived from an EMBL/GenBank/DDBJ whole genome shotgun (WGS) entry which is preliminary data.</text>
</comment>
<dbReference type="Proteomes" id="UP001457282">
    <property type="component" value="Unassembled WGS sequence"/>
</dbReference>
<evidence type="ECO:0000313" key="5">
    <source>
        <dbReference type="EMBL" id="KAK9946570.1"/>
    </source>
</evidence>
<feature type="compositionally biased region" description="Polar residues" evidence="2">
    <location>
        <begin position="135"/>
        <end position="144"/>
    </location>
</feature>
<organism evidence="5 6">
    <name type="scientific">Rubus argutus</name>
    <name type="common">Southern blackberry</name>
    <dbReference type="NCBI Taxonomy" id="59490"/>
    <lineage>
        <taxon>Eukaryota</taxon>
        <taxon>Viridiplantae</taxon>
        <taxon>Streptophyta</taxon>
        <taxon>Embryophyta</taxon>
        <taxon>Tracheophyta</taxon>
        <taxon>Spermatophyta</taxon>
        <taxon>Magnoliopsida</taxon>
        <taxon>eudicotyledons</taxon>
        <taxon>Gunneridae</taxon>
        <taxon>Pentapetalae</taxon>
        <taxon>rosids</taxon>
        <taxon>fabids</taxon>
        <taxon>Rosales</taxon>
        <taxon>Rosaceae</taxon>
        <taxon>Rosoideae</taxon>
        <taxon>Rosoideae incertae sedis</taxon>
        <taxon>Rubus</taxon>
    </lineage>
</organism>
<dbReference type="PANTHER" id="PTHR46248:SF9">
    <property type="entry name" value="EXPRESSED PROTEIN"/>
    <property type="match status" value="1"/>
</dbReference>
<feature type="compositionally biased region" description="Polar residues" evidence="2">
    <location>
        <begin position="1"/>
        <end position="10"/>
    </location>
</feature>
<dbReference type="InterPro" id="IPR006869">
    <property type="entry name" value="DUF547"/>
</dbReference>
<dbReference type="AlphaFoldDB" id="A0AAW1YDE7"/>
<accession>A0AAW1YDE7</accession>
<feature type="domain" description="DUF547" evidence="3">
    <location>
        <begin position="354"/>
        <end position="484"/>
    </location>
</feature>
<keyword evidence="6" id="KW-1185">Reference proteome</keyword>
<dbReference type="EMBL" id="JBEDUW010000002">
    <property type="protein sequence ID" value="KAK9946570.1"/>
    <property type="molecule type" value="Genomic_DNA"/>
</dbReference>